<organism evidence="1 2">
    <name type="scientific">Nesterenkonia cremea</name>
    <dbReference type="NCBI Taxonomy" id="1882340"/>
    <lineage>
        <taxon>Bacteria</taxon>
        <taxon>Bacillati</taxon>
        <taxon>Actinomycetota</taxon>
        <taxon>Actinomycetes</taxon>
        <taxon>Micrococcales</taxon>
        <taxon>Micrococcaceae</taxon>
        <taxon>Nesterenkonia</taxon>
    </lineage>
</organism>
<dbReference type="AlphaFoldDB" id="A0A917ELH2"/>
<dbReference type="Proteomes" id="UP000633136">
    <property type="component" value="Unassembled WGS sequence"/>
</dbReference>
<evidence type="ECO:0000313" key="1">
    <source>
        <dbReference type="EMBL" id="GGE58694.1"/>
    </source>
</evidence>
<evidence type="ECO:0000313" key="2">
    <source>
        <dbReference type="Proteomes" id="UP000633136"/>
    </source>
</evidence>
<accession>A0A917ELH2</accession>
<comment type="caution">
    <text evidence="1">The sequence shown here is derived from an EMBL/GenBank/DDBJ whole genome shotgun (WGS) entry which is preliminary data.</text>
</comment>
<reference evidence="1" key="2">
    <citation type="submission" date="2020-09" db="EMBL/GenBank/DDBJ databases">
        <authorList>
            <person name="Sun Q."/>
            <person name="Zhou Y."/>
        </authorList>
    </citation>
    <scope>NUCLEOTIDE SEQUENCE</scope>
    <source>
        <strain evidence="1">CGMCC 1.15388</strain>
    </source>
</reference>
<proteinExistence type="predicted"/>
<evidence type="ECO:0008006" key="3">
    <source>
        <dbReference type="Google" id="ProtNLM"/>
    </source>
</evidence>
<sequence>MKTPAPLPPQLHGRVFSSAQAREFGIPPKRLRARDIRSIGWGLHQHVPLTAGSHSPDAGALLTPFYSGPNLETHYSPPPGLTHDRLALLTALRSQLDDGARFSHGTAAQRLGLPLPPRLQRRVKAGEIEISRPRMTSAERLRGLRCHRATPGIEETGSVLGLPISRPGRVLIDLMPQLRRNELVALGDQLIRTPQQGLSLRTQPWESIESLTAVVRRHPSTDGIVAAREALDLIRDGADSPPETALRLALLDEGLPEPQLQLAPSPGSPWSGDMGWEQIKLVIQYEGAHHFDATQQASDGQRDHAFRRDEWTVLHTNAVDQRQGFPLIRRRARFELGQAGLL</sequence>
<dbReference type="EMBL" id="BMIS01000001">
    <property type="protein sequence ID" value="GGE58694.1"/>
    <property type="molecule type" value="Genomic_DNA"/>
</dbReference>
<name>A0A917ELH2_9MICC</name>
<gene>
    <name evidence="1" type="ORF">GCM10011401_01770</name>
</gene>
<keyword evidence="2" id="KW-1185">Reference proteome</keyword>
<protein>
    <recommendedName>
        <fullName evidence="3">DUF559 domain-containing protein</fullName>
    </recommendedName>
</protein>
<reference evidence="1" key="1">
    <citation type="journal article" date="2014" name="Int. J. Syst. Evol. Microbiol.">
        <title>Complete genome sequence of Corynebacterium casei LMG S-19264T (=DSM 44701T), isolated from a smear-ripened cheese.</title>
        <authorList>
            <consortium name="US DOE Joint Genome Institute (JGI-PGF)"/>
            <person name="Walter F."/>
            <person name="Albersmeier A."/>
            <person name="Kalinowski J."/>
            <person name="Ruckert C."/>
        </authorList>
    </citation>
    <scope>NUCLEOTIDE SEQUENCE</scope>
    <source>
        <strain evidence="1">CGMCC 1.15388</strain>
    </source>
</reference>
<dbReference type="RefSeq" id="WP_188682093.1">
    <property type="nucleotide sequence ID" value="NZ_BMIS01000001.1"/>
</dbReference>